<dbReference type="AlphaFoldDB" id="A0A975ZMG5"/>
<name>A0A975ZMG5_9RHOB</name>
<organism evidence="2 3">
    <name type="scientific">Marinovum algicola</name>
    <dbReference type="NCBI Taxonomy" id="42444"/>
    <lineage>
        <taxon>Bacteria</taxon>
        <taxon>Pseudomonadati</taxon>
        <taxon>Pseudomonadota</taxon>
        <taxon>Alphaproteobacteria</taxon>
        <taxon>Rhodobacterales</taxon>
        <taxon>Roseobacteraceae</taxon>
        <taxon>Marinovum</taxon>
    </lineage>
</organism>
<proteinExistence type="predicted"/>
<dbReference type="Proteomes" id="UP000182932">
    <property type="component" value="Unassembled WGS sequence"/>
</dbReference>
<keyword evidence="1" id="KW-0732">Signal</keyword>
<evidence type="ECO:0000313" key="2">
    <source>
        <dbReference type="EMBL" id="SEI93347.1"/>
    </source>
</evidence>
<reference evidence="2 3" key="1">
    <citation type="submission" date="2016-10" db="EMBL/GenBank/DDBJ databases">
        <authorList>
            <person name="Varghese N."/>
            <person name="Submissions S."/>
        </authorList>
    </citation>
    <scope>NUCLEOTIDE SEQUENCE [LARGE SCALE GENOMIC DNA]</scope>
    <source>
        <strain evidence="2 3">FF3</strain>
    </source>
</reference>
<evidence type="ECO:0000256" key="1">
    <source>
        <dbReference type="SAM" id="SignalP"/>
    </source>
</evidence>
<sequence length="131" mass="14050">MSGMKIFALCLVLAVFSSLPPARALPLAPDNPVVLFATCVGRLSAMMEHQWMFDGAGSERTEAQRAAMIGLLEAVRPADAGRQVLHLRIEAKMAQAALLTRATFNPDAAEARRALMLAEMRVAECTGLLLG</sequence>
<dbReference type="EMBL" id="FNYY01000002">
    <property type="protein sequence ID" value="SEI93347.1"/>
    <property type="molecule type" value="Genomic_DNA"/>
</dbReference>
<feature type="chain" id="PRO_5037722216" evidence="1">
    <location>
        <begin position="25"/>
        <end position="131"/>
    </location>
</feature>
<comment type="caution">
    <text evidence="2">The sequence shown here is derived from an EMBL/GenBank/DDBJ whole genome shotgun (WGS) entry which is preliminary data.</text>
</comment>
<accession>A0A975ZMG5</accession>
<gene>
    <name evidence="2" type="ORF">SAMN04487940_102408</name>
</gene>
<feature type="signal peptide" evidence="1">
    <location>
        <begin position="1"/>
        <end position="24"/>
    </location>
</feature>
<dbReference type="RefSeq" id="WP_139211209.1">
    <property type="nucleotide sequence ID" value="NZ_FNYY01000002.1"/>
</dbReference>
<protein>
    <submittedName>
        <fullName evidence="2">Uncharacterized protein</fullName>
    </submittedName>
</protein>
<evidence type="ECO:0000313" key="3">
    <source>
        <dbReference type="Proteomes" id="UP000182932"/>
    </source>
</evidence>
<dbReference type="GeneID" id="80821385"/>
<keyword evidence="3" id="KW-1185">Reference proteome</keyword>